<accession>A0A177AVU5</accession>
<dbReference type="AlphaFoldDB" id="A0A177AVU5"/>
<reference evidence="1 2" key="1">
    <citation type="submission" date="2016-04" db="EMBL/GenBank/DDBJ databases">
        <title>The genome of Intoshia linei affirms orthonectids as highly simplified spiralians.</title>
        <authorList>
            <person name="Mikhailov K.V."/>
            <person name="Slusarev G.S."/>
            <person name="Nikitin M.A."/>
            <person name="Logacheva M.D."/>
            <person name="Penin A."/>
            <person name="Aleoshin V."/>
            <person name="Panchin Y.V."/>
        </authorList>
    </citation>
    <scope>NUCLEOTIDE SEQUENCE [LARGE SCALE GENOMIC DNA]</scope>
    <source>
        <strain evidence="1">Intl2013</strain>
        <tissue evidence="1">Whole animal</tissue>
    </source>
</reference>
<name>A0A177AVU5_9BILA</name>
<organism evidence="1 2">
    <name type="scientific">Intoshia linei</name>
    <dbReference type="NCBI Taxonomy" id="1819745"/>
    <lineage>
        <taxon>Eukaryota</taxon>
        <taxon>Metazoa</taxon>
        <taxon>Spiralia</taxon>
        <taxon>Lophotrochozoa</taxon>
        <taxon>Mesozoa</taxon>
        <taxon>Orthonectida</taxon>
        <taxon>Rhopaluridae</taxon>
        <taxon>Intoshia</taxon>
    </lineage>
</organism>
<protein>
    <submittedName>
        <fullName evidence="1">Uncharacterized protein</fullName>
    </submittedName>
</protein>
<evidence type="ECO:0000313" key="2">
    <source>
        <dbReference type="Proteomes" id="UP000078046"/>
    </source>
</evidence>
<keyword evidence="2" id="KW-1185">Reference proteome</keyword>
<dbReference type="Proteomes" id="UP000078046">
    <property type="component" value="Unassembled WGS sequence"/>
</dbReference>
<dbReference type="EMBL" id="LWCA01001036">
    <property type="protein sequence ID" value="OAF66105.1"/>
    <property type="molecule type" value="Genomic_DNA"/>
</dbReference>
<evidence type="ECO:0000313" key="1">
    <source>
        <dbReference type="EMBL" id="OAF66105.1"/>
    </source>
</evidence>
<sequence length="274" mass="32000">MQENQEYIYCQPSDQKNETQELNKTQIDASNCTNTFQLTEKSSNKVSKDYSIQTNCQIVNIQPNDHNNHETELKPILLNNSKLDNSLLNPENQFNAFKSPQENDESCDIHNYQISDLNTHDKDSKIRKNKEKIKSIHRKSQKLLRECKINIPCEYEKISLDDIKKGSCLKRSQLKMKYEQSINNNCSDDKCDGQLRISKEFYNRVKLKPLITSTPMKKNYNSTTNVNFKDDNVLQDTPVLSDHDLIFYCDKKKTKIDKLIDRVISNKTKESEFS</sequence>
<proteinExistence type="predicted"/>
<comment type="caution">
    <text evidence="1">The sequence shown here is derived from an EMBL/GenBank/DDBJ whole genome shotgun (WGS) entry which is preliminary data.</text>
</comment>
<gene>
    <name evidence="1" type="ORF">A3Q56_06186</name>
</gene>
<feature type="non-terminal residue" evidence="1">
    <location>
        <position position="274"/>
    </location>
</feature>